<name>E0SQH3_IGNAA</name>
<gene>
    <name evidence="2" type="ordered locus">Igag_1426</name>
</gene>
<dbReference type="Proteomes" id="UP000001304">
    <property type="component" value="Chromosome"/>
</dbReference>
<dbReference type="EMBL" id="CP002098">
    <property type="protein sequence ID" value="ADM28229.1"/>
    <property type="molecule type" value="Genomic_DNA"/>
</dbReference>
<sequence length="218" mass="24570">MLVLLGVALISLGILVVSIPSIASVRVENRFTVEFTKNVTVEPESSLYLWIPFRESNVNVSITVSIEGSEIGFETYVCPGKPSECPDEVDWLYGRNTPPCNAMQSVTLYRRISQNFNTSFRADLSAPYYIMLDNTFSQTPKNVTLVLRLTWSEAQHILQGFRGLGVSISVVGAISFLLGFLLSKIREAVEKTRRWLTYSLRNRICHEETKILSRTPNT</sequence>
<dbReference type="HOGENOM" id="CLU_1264561_0_0_2"/>
<accession>E0SQH3</accession>
<keyword evidence="3" id="KW-1185">Reference proteome</keyword>
<dbReference type="BioCyc" id="IAGG583356:GHAH-1416-MONOMER"/>
<dbReference type="AlphaFoldDB" id="E0SQH3"/>
<protein>
    <submittedName>
        <fullName evidence="2">Uncharacterized protein</fullName>
    </submittedName>
</protein>
<organism evidence="2 3">
    <name type="scientific">Ignisphaera aggregans (strain DSM 17230 / JCM 13409 / AQ1.S1)</name>
    <dbReference type="NCBI Taxonomy" id="583356"/>
    <lineage>
        <taxon>Archaea</taxon>
        <taxon>Thermoproteota</taxon>
        <taxon>Thermoprotei</taxon>
        <taxon>Desulfurococcales</taxon>
        <taxon>Desulfurococcaceae</taxon>
        <taxon>Ignisphaera</taxon>
    </lineage>
</organism>
<evidence type="ECO:0000313" key="3">
    <source>
        <dbReference type="Proteomes" id="UP000001304"/>
    </source>
</evidence>
<proteinExistence type="predicted"/>
<dbReference type="KEGG" id="iag:Igag_1426"/>
<evidence type="ECO:0000313" key="2">
    <source>
        <dbReference type="EMBL" id="ADM28229.1"/>
    </source>
</evidence>
<evidence type="ECO:0000256" key="1">
    <source>
        <dbReference type="SAM" id="Phobius"/>
    </source>
</evidence>
<keyword evidence="1" id="KW-0812">Transmembrane</keyword>
<keyword evidence="1" id="KW-1133">Transmembrane helix</keyword>
<reference evidence="2 3" key="1">
    <citation type="journal article" date="2010" name="Stand. Genomic Sci.">
        <title>Complete genome sequence of Ignisphaera aggregans type strain (AQ1.S1).</title>
        <authorList>
            <person name="Goker M."/>
            <person name="Held B."/>
            <person name="Lapidus A."/>
            <person name="Nolan M."/>
            <person name="Spring S."/>
            <person name="Yasawong M."/>
            <person name="Lucas S."/>
            <person name="Glavina Del Rio T."/>
            <person name="Tice H."/>
            <person name="Cheng J.F."/>
            <person name="Goodwin L."/>
            <person name="Tapia R."/>
            <person name="Pitluck S."/>
            <person name="Liolios K."/>
            <person name="Ivanova N."/>
            <person name="Mavromatis K."/>
            <person name="Mikhailova N."/>
            <person name="Pati A."/>
            <person name="Chen A."/>
            <person name="Palaniappan K."/>
            <person name="Brambilla E."/>
            <person name="Land M."/>
            <person name="Hauser L."/>
            <person name="Chang Y.J."/>
            <person name="Jeffries C.D."/>
            <person name="Brettin T."/>
            <person name="Detter J.C."/>
            <person name="Han C."/>
            <person name="Rohde M."/>
            <person name="Sikorski J."/>
            <person name="Woyke T."/>
            <person name="Bristow J."/>
            <person name="Eisen J.A."/>
            <person name="Markowitz V."/>
            <person name="Hugenholtz P."/>
            <person name="Kyrpides N.C."/>
            <person name="Klenk H.P."/>
        </authorList>
    </citation>
    <scope>NUCLEOTIDE SEQUENCE [LARGE SCALE GENOMIC DNA]</scope>
    <source>
        <strain evidence="3">DSM 17230 / JCM 13409 / AQ1.S1</strain>
    </source>
</reference>
<feature type="transmembrane region" description="Helical" evidence="1">
    <location>
        <begin position="164"/>
        <end position="183"/>
    </location>
</feature>
<keyword evidence="1" id="KW-0472">Membrane</keyword>